<protein>
    <submittedName>
        <fullName evidence="1">Uncharacterized protein</fullName>
    </submittedName>
</protein>
<dbReference type="eggNOG" id="ENOG502RFZ5">
    <property type="taxonomic scope" value="Eukaryota"/>
</dbReference>
<dbReference type="OMA" id="ENIMNDA"/>
<dbReference type="EMBL" id="FP929116">
    <property type="protein sequence ID" value="CBX94069.1"/>
    <property type="molecule type" value="Genomic_DNA"/>
</dbReference>
<evidence type="ECO:0000313" key="1">
    <source>
        <dbReference type="EMBL" id="CBX94069.1"/>
    </source>
</evidence>
<proteinExistence type="predicted"/>
<dbReference type="HOGENOM" id="CLU_1428253_0_0_1"/>
<dbReference type="AlphaFoldDB" id="E4ZQR4"/>
<dbReference type="VEuPathDB" id="FungiDB:LEMA_P037430.1"/>
<dbReference type="OrthoDB" id="3792979at2759"/>
<name>E4ZQR4_LEPMJ</name>
<dbReference type="RefSeq" id="XP_003837509.1">
    <property type="nucleotide sequence ID" value="XM_003837461.1"/>
</dbReference>
<dbReference type="Proteomes" id="UP000002668">
    <property type="component" value="Genome"/>
</dbReference>
<reference evidence="2" key="1">
    <citation type="journal article" date="2011" name="Nat. Commun.">
        <title>Effector diversification within compartments of the Leptosphaeria maculans genome affected by Repeat-Induced Point mutations.</title>
        <authorList>
            <person name="Rouxel T."/>
            <person name="Grandaubert J."/>
            <person name="Hane J.K."/>
            <person name="Hoede C."/>
            <person name="van de Wouw A.P."/>
            <person name="Couloux A."/>
            <person name="Dominguez V."/>
            <person name="Anthouard V."/>
            <person name="Bally P."/>
            <person name="Bourras S."/>
            <person name="Cozijnsen A.J."/>
            <person name="Ciuffetti L.M."/>
            <person name="Degrave A."/>
            <person name="Dilmaghani A."/>
            <person name="Duret L."/>
            <person name="Fudal I."/>
            <person name="Goodwin S.B."/>
            <person name="Gout L."/>
            <person name="Glaser N."/>
            <person name="Linglin J."/>
            <person name="Kema G.H.J."/>
            <person name="Lapalu N."/>
            <person name="Lawrence C.B."/>
            <person name="May K."/>
            <person name="Meyer M."/>
            <person name="Ollivier B."/>
            <person name="Poulain J."/>
            <person name="Schoch C.L."/>
            <person name="Simon A."/>
            <person name="Spatafora J.W."/>
            <person name="Stachowiak A."/>
            <person name="Turgeon B.G."/>
            <person name="Tyler B.M."/>
            <person name="Vincent D."/>
            <person name="Weissenbach J."/>
            <person name="Amselem J."/>
            <person name="Quesneville H."/>
            <person name="Oliver R.P."/>
            <person name="Wincker P."/>
            <person name="Balesdent M.-H."/>
            <person name="Howlett B.J."/>
        </authorList>
    </citation>
    <scope>NUCLEOTIDE SEQUENCE [LARGE SCALE GENOMIC DNA]</scope>
    <source>
        <strain evidence="2">JN3 / isolate v23.1.3 / race Av1-4-5-6-7-8</strain>
    </source>
</reference>
<dbReference type="GeneID" id="13285102"/>
<accession>E4ZQR4</accession>
<organism evidence="2">
    <name type="scientific">Leptosphaeria maculans (strain JN3 / isolate v23.1.3 / race Av1-4-5-6-7-8)</name>
    <name type="common">Blackleg fungus</name>
    <name type="synonym">Phoma lingam</name>
    <dbReference type="NCBI Taxonomy" id="985895"/>
    <lineage>
        <taxon>Eukaryota</taxon>
        <taxon>Fungi</taxon>
        <taxon>Dikarya</taxon>
        <taxon>Ascomycota</taxon>
        <taxon>Pezizomycotina</taxon>
        <taxon>Dothideomycetes</taxon>
        <taxon>Pleosporomycetidae</taxon>
        <taxon>Pleosporales</taxon>
        <taxon>Pleosporineae</taxon>
        <taxon>Leptosphaeriaceae</taxon>
        <taxon>Plenodomus</taxon>
        <taxon>Plenodomus lingam/Leptosphaeria maculans species complex</taxon>
    </lineage>
</organism>
<gene>
    <name evidence="1" type="ORF">LEMA_P037430.1</name>
</gene>
<evidence type="ECO:0000313" key="2">
    <source>
        <dbReference type="Proteomes" id="UP000002668"/>
    </source>
</evidence>
<dbReference type="InParanoid" id="E4ZQR4"/>
<keyword evidence="2" id="KW-1185">Reference proteome</keyword>
<sequence>MQRRTYFGPPEMEPAEATVKNLADCGFERLRLPTLRHNIHEPPLPPDFKPLTSNEQTKYLNMIYQKLMMACTYFKMERDLGLNYDRAGMHKDATSVTLSEGPIRLDLHTQAHLKLLMDEEKDLRDLVIAGYGEDSGEVIEAARQYLSIWKNIQQMLVWQVPRETEKIRRICIQNVMKVALWDIIDDLESK</sequence>